<gene>
    <name evidence="2" type="ORF">F4694_005696</name>
</gene>
<dbReference type="EMBL" id="JACCBX010000016">
    <property type="protein sequence ID" value="NYE08840.1"/>
    <property type="molecule type" value="Genomic_DNA"/>
</dbReference>
<feature type="transmembrane region" description="Helical" evidence="1">
    <location>
        <begin position="96"/>
        <end position="118"/>
    </location>
</feature>
<name>A0A852TIN2_9BACI</name>
<dbReference type="AlphaFoldDB" id="A0A852TIN2"/>
<protein>
    <submittedName>
        <fullName evidence="2">Anti-sigma factor RsiW</fullName>
    </submittedName>
</protein>
<evidence type="ECO:0000313" key="2">
    <source>
        <dbReference type="EMBL" id="NYE08840.1"/>
    </source>
</evidence>
<evidence type="ECO:0000256" key="1">
    <source>
        <dbReference type="SAM" id="Phobius"/>
    </source>
</evidence>
<keyword evidence="1" id="KW-0472">Membrane</keyword>
<accession>A0A852TIN2</accession>
<keyword evidence="1" id="KW-0812">Transmembrane</keyword>
<evidence type="ECO:0000313" key="3">
    <source>
        <dbReference type="Proteomes" id="UP000548423"/>
    </source>
</evidence>
<sequence>MKHYSYDEWLSYVKDEINVKTREEFESHLYTCDQCLEDYLKAVSEHESSLPVLSNEIDFTDLVMTEVSKQKEFTEIQPTLKQPIKTKKPFFQQASFHYLIAAAATLLLTFSGVFQSLATYASAVEAPPHSKEKKLTVTEGVIDKTFAWMDSLEKKEANKK</sequence>
<reference evidence="3" key="1">
    <citation type="submission" date="2020-07" db="EMBL/GenBank/DDBJ databases">
        <authorList>
            <person name="Partida-Martinez L."/>
            <person name="Huntemann M."/>
            <person name="Clum A."/>
            <person name="Wang J."/>
            <person name="Palaniappan K."/>
            <person name="Ritter S."/>
            <person name="Chen I.-M."/>
            <person name="Stamatis D."/>
            <person name="Reddy T."/>
            <person name="O'Malley R."/>
            <person name="Daum C."/>
            <person name="Shapiro N."/>
            <person name="Ivanova N."/>
            <person name="Kyrpides N."/>
            <person name="Woyke T."/>
        </authorList>
    </citation>
    <scope>NUCLEOTIDE SEQUENCE [LARGE SCALE GENOMIC DNA]</scope>
    <source>
        <strain evidence="3">AT2.8</strain>
    </source>
</reference>
<organism evidence="2 3">
    <name type="scientific">Neobacillus niacini</name>
    <dbReference type="NCBI Taxonomy" id="86668"/>
    <lineage>
        <taxon>Bacteria</taxon>
        <taxon>Bacillati</taxon>
        <taxon>Bacillota</taxon>
        <taxon>Bacilli</taxon>
        <taxon>Bacillales</taxon>
        <taxon>Bacillaceae</taxon>
        <taxon>Neobacillus</taxon>
    </lineage>
</organism>
<reference evidence="3" key="2">
    <citation type="submission" date="2020-08" db="EMBL/GenBank/DDBJ databases">
        <title>The Agave Microbiome: Exploring the role of microbial communities in plant adaptations to desert environments.</title>
        <authorList>
            <person name="Partida-Martinez L.P."/>
        </authorList>
    </citation>
    <scope>NUCLEOTIDE SEQUENCE [LARGE SCALE GENOMIC DNA]</scope>
    <source>
        <strain evidence="3">AT2.8</strain>
    </source>
</reference>
<keyword evidence="1" id="KW-1133">Transmembrane helix</keyword>
<proteinExistence type="predicted"/>
<comment type="caution">
    <text evidence="2">The sequence shown here is derived from an EMBL/GenBank/DDBJ whole genome shotgun (WGS) entry which is preliminary data.</text>
</comment>
<dbReference type="Proteomes" id="UP000548423">
    <property type="component" value="Unassembled WGS sequence"/>
</dbReference>